<protein>
    <submittedName>
        <fullName evidence="5">6-phosphogluconate dehydrogenase</fullName>
    </submittedName>
</protein>
<dbReference type="PANTHER" id="PTHR11811">
    <property type="entry name" value="6-PHOSPHOGLUCONATE DEHYDROGENASE"/>
    <property type="match status" value="1"/>
</dbReference>
<sequence length="301" mass="32127">MQIGFIGLGKMGLEMAARAASDGHALIGCDTCEAACERAAKRGIKVAASMQEMVNALEKPCIIWLQTPPGTITNTIIKELSELLKEGDMVIDGGNSDFRDTKKTAEYLMEKNIRFMDIGVSGGVAGAKKGCGMLIGGTKEDYERMIPFIKSLAAPGGYAHCGGTAAGHYAKTIHNGVEYAIMQAYAEGYEMLMSSEIDVDVLGSLQAYQNGCSIRSHILGKVIEALQPDVALEGVADYVADSGMGRWTIEEATRLKVPTPTISAALQARFRSQQEDSLSMQCIAALRGTIGGHPVKRKDGK</sequence>
<dbReference type="GO" id="GO:0050661">
    <property type="term" value="F:NADP binding"/>
    <property type="evidence" value="ECO:0007669"/>
    <property type="project" value="InterPro"/>
</dbReference>
<evidence type="ECO:0000256" key="3">
    <source>
        <dbReference type="ARBA" id="ARBA00023064"/>
    </source>
</evidence>
<evidence type="ECO:0000313" key="5">
    <source>
        <dbReference type="EMBL" id="KGJ53993.1"/>
    </source>
</evidence>
<dbReference type="PROSITE" id="PS00895">
    <property type="entry name" value="3_HYDROXYISOBUT_DH"/>
    <property type="match status" value="1"/>
</dbReference>
<feature type="domain" description="6-phosphogluconate dehydrogenase C-terminal" evidence="4">
    <location>
        <begin position="167"/>
        <end position="301"/>
    </location>
</feature>
<dbReference type="RefSeq" id="WP_044904514.1">
    <property type="nucleotide sequence ID" value="NZ_JAHOLM010000008.1"/>
</dbReference>
<dbReference type="InterPro" id="IPR006115">
    <property type="entry name" value="6PGDH_NADP-bd"/>
</dbReference>
<name>A0A099IAR5_CLOIN</name>
<dbReference type="GO" id="GO:0016054">
    <property type="term" value="P:organic acid catabolic process"/>
    <property type="evidence" value="ECO:0007669"/>
    <property type="project" value="UniProtKB-ARBA"/>
</dbReference>
<evidence type="ECO:0000256" key="2">
    <source>
        <dbReference type="ARBA" id="ARBA00023002"/>
    </source>
</evidence>
<dbReference type="InterPro" id="IPR008927">
    <property type="entry name" value="6-PGluconate_DH-like_C_sf"/>
</dbReference>
<dbReference type="GO" id="GO:0004616">
    <property type="term" value="F:phosphogluconate dehydrogenase (decarboxylating) activity"/>
    <property type="evidence" value="ECO:0007669"/>
    <property type="project" value="InterPro"/>
</dbReference>
<dbReference type="Gene3D" id="3.40.50.720">
    <property type="entry name" value="NAD(P)-binding Rossmann-like Domain"/>
    <property type="match status" value="1"/>
</dbReference>
<reference evidence="5 6" key="1">
    <citation type="submission" date="2014-08" db="EMBL/GenBank/DDBJ databases">
        <title>Clostridium innocuum, an unnegligible vancomycin-resistant pathogen causing extra-intestinal infections.</title>
        <authorList>
            <person name="Feng Y."/>
            <person name="Chiu C.-H."/>
        </authorList>
    </citation>
    <scope>NUCLEOTIDE SEQUENCE [LARGE SCALE GENOMIC DNA]</scope>
    <source>
        <strain evidence="5 6">AN88</strain>
    </source>
</reference>
<dbReference type="SMART" id="SM01350">
    <property type="entry name" value="6PGD"/>
    <property type="match status" value="1"/>
</dbReference>
<dbReference type="EMBL" id="JQIF01000023">
    <property type="protein sequence ID" value="KGJ53993.1"/>
    <property type="molecule type" value="Genomic_DNA"/>
</dbReference>
<dbReference type="InterPro" id="IPR006183">
    <property type="entry name" value="Pgluconate_DH"/>
</dbReference>
<evidence type="ECO:0000259" key="4">
    <source>
        <dbReference type="SMART" id="SM01350"/>
    </source>
</evidence>
<dbReference type="Pfam" id="PF03446">
    <property type="entry name" value="NAD_binding_2"/>
    <property type="match status" value="1"/>
</dbReference>
<dbReference type="SUPFAM" id="SSF51735">
    <property type="entry name" value="NAD(P)-binding Rossmann-fold domains"/>
    <property type="match status" value="1"/>
</dbReference>
<dbReference type="NCBIfam" id="NF007161">
    <property type="entry name" value="PRK09599.1"/>
    <property type="match status" value="1"/>
</dbReference>
<keyword evidence="3" id="KW-0311">Gluconate utilization</keyword>
<comment type="similarity">
    <text evidence="1">Belongs to the 6-phosphogluconate dehydrogenase family.</text>
</comment>
<dbReference type="GO" id="GO:0006098">
    <property type="term" value="P:pentose-phosphate shunt"/>
    <property type="evidence" value="ECO:0007669"/>
    <property type="project" value="InterPro"/>
</dbReference>
<evidence type="ECO:0000313" key="6">
    <source>
        <dbReference type="Proteomes" id="UP000030008"/>
    </source>
</evidence>
<evidence type="ECO:0000256" key="1">
    <source>
        <dbReference type="ARBA" id="ARBA00008419"/>
    </source>
</evidence>
<comment type="caution">
    <text evidence="5">The sequence shown here is derived from an EMBL/GenBank/DDBJ whole genome shotgun (WGS) entry which is preliminary data.</text>
</comment>
<dbReference type="AlphaFoldDB" id="A0A099IAR5"/>
<dbReference type="GO" id="GO:0019521">
    <property type="term" value="P:D-gluconate metabolic process"/>
    <property type="evidence" value="ECO:0007669"/>
    <property type="project" value="UniProtKB-KW"/>
</dbReference>
<accession>A0A099IAR5</accession>
<dbReference type="InterPro" id="IPR013328">
    <property type="entry name" value="6PGD_dom2"/>
</dbReference>
<dbReference type="SUPFAM" id="SSF48179">
    <property type="entry name" value="6-phosphogluconate dehydrogenase C-terminal domain-like"/>
    <property type="match status" value="1"/>
</dbReference>
<dbReference type="Gene3D" id="1.10.1040.10">
    <property type="entry name" value="N-(1-d-carboxylethyl)-l-norvaline Dehydrogenase, domain 2"/>
    <property type="match status" value="1"/>
</dbReference>
<dbReference type="Proteomes" id="UP000030008">
    <property type="component" value="Unassembled WGS sequence"/>
</dbReference>
<dbReference type="Pfam" id="PF00393">
    <property type="entry name" value="6PGD"/>
    <property type="match status" value="1"/>
</dbReference>
<dbReference type="InterPro" id="IPR036291">
    <property type="entry name" value="NAD(P)-bd_dom_sf"/>
</dbReference>
<gene>
    <name evidence="5" type="ORF">CIAN88_05445</name>
</gene>
<dbReference type="InterPro" id="IPR002204">
    <property type="entry name" value="3-OH-isobutyrate_DH-rel_CS"/>
</dbReference>
<organism evidence="5 6">
    <name type="scientific">Clostridium innocuum</name>
    <dbReference type="NCBI Taxonomy" id="1522"/>
    <lineage>
        <taxon>Bacteria</taxon>
        <taxon>Bacillati</taxon>
        <taxon>Bacillota</taxon>
        <taxon>Clostridia</taxon>
        <taxon>Eubacteriales</taxon>
        <taxon>Clostridiaceae</taxon>
        <taxon>Clostridium</taxon>
    </lineage>
</organism>
<keyword evidence="2" id="KW-0560">Oxidoreductase</keyword>
<dbReference type="InterPro" id="IPR006114">
    <property type="entry name" value="6PGDH_C"/>
</dbReference>
<dbReference type="PRINTS" id="PR00076">
    <property type="entry name" value="6PGDHDRGNASE"/>
</dbReference>
<proteinExistence type="inferred from homology"/>